<evidence type="ECO:0000313" key="2">
    <source>
        <dbReference type="EMBL" id="MBD3866943.1"/>
    </source>
</evidence>
<accession>A0A8J7CK93</accession>
<sequence>MLTGKNQRGEGRIGLIITLAIIAIAIFLGVKFIPAKITAYEFGDFIEKECRFAATRRDDAQIVVRIMDKAEEMDIPLKKKNLIVRRTKGEMIIKASYEQPLDLKVTTYVYKFDAEERAPLF</sequence>
<protein>
    <recommendedName>
        <fullName evidence="4">DUF4845 domain-containing protein</fullName>
    </recommendedName>
</protein>
<name>A0A8J7CK93_9BACT</name>
<keyword evidence="1" id="KW-0472">Membrane</keyword>
<dbReference type="EMBL" id="JACXWD010000004">
    <property type="protein sequence ID" value="MBD3866943.1"/>
    <property type="molecule type" value="Genomic_DNA"/>
</dbReference>
<keyword evidence="1" id="KW-1133">Transmembrane helix</keyword>
<dbReference type="Proteomes" id="UP000648239">
    <property type="component" value="Unassembled WGS sequence"/>
</dbReference>
<dbReference type="AlphaFoldDB" id="A0A8J7CK93"/>
<reference evidence="2 3" key="1">
    <citation type="submission" date="2020-08" db="EMBL/GenBank/DDBJ databases">
        <title>Acidobacteriota in marine sediments use diverse sulfur dissimilation pathways.</title>
        <authorList>
            <person name="Wasmund K."/>
        </authorList>
    </citation>
    <scope>NUCLEOTIDE SEQUENCE [LARGE SCALE GENOMIC DNA]</scope>
    <source>
        <strain evidence="2">MAG AM4</strain>
    </source>
</reference>
<evidence type="ECO:0000256" key="1">
    <source>
        <dbReference type="SAM" id="Phobius"/>
    </source>
</evidence>
<evidence type="ECO:0000313" key="3">
    <source>
        <dbReference type="Proteomes" id="UP000648239"/>
    </source>
</evidence>
<organism evidence="2 3">
    <name type="scientific">Candidatus Polarisedimenticola svalbardensis</name>
    <dbReference type="NCBI Taxonomy" id="2886004"/>
    <lineage>
        <taxon>Bacteria</taxon>
        <taxon>Pseudomonadati</taxon>
        <taxon>Acidobacteriota</taxon>
        <taxon>Candidatus Polarisedimenticolia</taxon>
        <taxon>Candidatus Polarisedimenticolales</taxon>
        <taxon>Candidatus Polarisedimenticolaceae</taxon>
        <taxon>Candidatus Polarisedimenticola</taxon>
    </lineage>
</organism>
<comment type="caution">
    <text evidence="2">The sequence shown here is derived from an EMBL/GenBank/DDBJ whole genome shotgun (WGS) entry which is preliminary data.</text>
</comment>
<proteinExistence type="predicted"/>
<evidence type="ECO:0008006" key="4">
    <source>
        <dbReference type="Google" id="ProtNLM"/>
    </source>
</evidence>
<feature type="transmembrane region" description="Helical" evidence="1">
    <location>
        <begin position="12"/>
        <end position="33"/>
    </location>
</feature>
<keyword evidence="1" id="KW-0812">Transmembrane</keyword>
<gene>
    <name evidence="2" type="ORF">IFK94_02370</name>
</gene>